<sequence length="648" mass="71153">MASSEPPALPPLMILIRLADFPVFHIVLRDPKRYDTYATREFDLPLSATFPVGRASTNASKKELMAAPHNAYIDSPVISRQHAILSANSNNDLPSVYITDQGSMHGTWLNGQRLPAHTPTKLSYGDELQFGTDVNRNEGTFLYSTSISSLTSHIIPTLNATEFFVARTYVFESRFTRPFCTGFTVPDPESEEENITDRRGSMEDPFLIDSSSSSSGQPEEGEQADVTIAIDMDRVTTERYQCPNPKETVNAHDALTTTYSPSSHPPSEAEGDLGSSVESFGRKNLAPHASSDAEADDSPESDLDSEVGSIDYIDYPELAEFYEELEPELMDSEDEDMEETDSPRPMSSNMQGEPVPSTTPLISSHRCISSSDGAAQAQESLPRLALLASQRFESHSMTNNPSLGSMSSNDEAAPPLPPRPITRTAPWNEPRFPNFAQQNVYTGFNFEEMPHSNYIGTNFGDRPAMFNPAPPPTSEYMQPRSTTPTFSIYPRHPVHMFDRLPSPPPMPTSDLENSVPLQPGRRTKVSIEEIVEEIVEDVVEDVVEKQPPTPESTSSLKRKADVLEEEEPPAMTEVVKETAVATEQAPTDDTSGDATAIRAVVAIAQRPKKTPRSVLSRVLNKAAYPLLGATGAVVSFALLSTLPDTFFL</sequence>
<feature type="compositionally biased region" description="Polar residues" evidence="1">
    <location>
        <begin position="345"/>
        <end position="376"/>
    </location>
</feature>
<reference evidence="3 4" key="1">
    <citation type="journal article" date="2014" name="PLoS ONE">
        <title>De novo Genome Assembly of the Fungal Plant Pathogen Pyrenophora semeniperda.</title>
        <authorList>
            <person name="Soliai M.M."/>
            <person name="Meyer S.E."/>
            <person name="Udall J.A."/>
            <person name="Elzinga D.E."/>
            <person name="Hermansen R.A."/>
            <person name="Bodily P.M."/>
            <person name="Hart A.A."/>
            <person name="Coleman C.E."/>
        </authorList>
    </citation>
    <scope>NUCLEOTIDE SEQUENCE [LARGE SCALE GENOMIC DNA]</scope>
    <source>
        <strain evidence="3 4">CCB06</strain>
        <tissue evidence="3">Mycelium</tissue>
    </source>
</reference>
<dbReference type="InterPro" id="IPR000253">
    <property type="entry name" value="FHA_dom"/>
</dbReference>
<dbReference type="InterPro" id="IPR008984">
    <property type="entry name" value="SMAD_FHA_dom_sf"/>
</dbReference>
<dbReference type="InterPro" id="IPR051176">
    <property type="entry name" value="Cent_Immune-Sig_Mod"/>
</dbReference>
<feature type="region of interest" description="Disordered" evidence="1">
    <location>
        <begin position="395"/>
        <end position="431"/>
    </location>
</feature>
<feature type="compositionally biased region" description="Low complexity" evidence="1">
    <location>
        <begin position="256"/>
        <end position="266"/>
    </location>
</feature>
<name>A0A3M7MHG6_9PLEO</name>
<dbReference type="PANTHER" id="PTHR15715:SF37">
    <property type="entry name" value="LD47843P"/>
    <property type="match status" value="1"/>
</dbReference>
<evidence type="ECO:0000256" key="1">
    <source>
        <dbReference type="SAM" id="MobiDB-lite"/>
    </source>
</evidence>
<organism evidence="3 4">
    <name type="scientific">Pyrenophora seminiperda CCB06</name>
    <dbReference type="NCBI Taxonomy" id="1302712"/>
    <lineage>
        <taxon>Eukaryota</taxon>
        <taxon>Fungi</taxon>
        <taxon>Dikarya</taxon>
        <taxon>Ascomycota</taxon>
        <taxon>Pezizomycotina</taxon>
        <taxon>Dothideomycetes</taxon>
        <taxon>Pleosporomycetidae</taxon>
        <taxon>Pleosporales</taxon>
        <taxon>Pleosporineae</taxon>
        <taxon>Pleosporaceae</taxon>
        <taxon>Pyrenophora</taxon>
    </lineage>
</organism>
<dbReference type="PANTHER" id="PTHR15715">
    <property type="entry name" value="CENTROSOMAL PROTEIN OF 170 KDA"/>
    <property type="match status" value="1"/>
</dbReference>
<dbReference type="Gene3D" id="2.60.200.20">
    <property type="match status" value="1"/>
</dbReference>
<dbReference type="GO" id="GO:0005737">
    <property type="term" value="C:cytoplasm"/>
    <property type="evidence" value="ECO:0007669"/>
    <property type="project" value="TreeGrafter"/>
</dbReference>
<dbReference type="OrthoDB" id="4096268at2759"/>
<dbReference type="SUPFAM" id="SSF49879">
    <property type="entry name" value="SMAD/FHA domain"/>
    <property type="match status" value="1"/>
</dbReference>
<accession>A0A3M7MHG6</accession>
<proteinExistence type="predicted"/>
<dbReference type="SMART" id="SM00240">
    <property type="entry name" value="FHA"/>
    <property type="match status" value="1"/>
</dbReference>
<gene>
    <name evidence="3" type="ORF">GMOD_00004565</name>
</gene>
<dbReference type="Proteomes" id="UP000265663">
    <property type="component" value="Unassembled WGS sequence"/>
</dbReference>
<evidence type="ECO:0000313" key="4">
    <source>
        <dbReference type="Proteomes" id="UP000265663"/>
    </source>
</evidence>
<evidence type="ECO:0000313" key="3">
    <source>
        <dbReference type="EMBL" id="RMZ73774.1"/>
    </source>
</evidence>
<feature type="region of interest" description="Disordered" evidence="1">
    <location>
        <begin position="542"/>
        <end position="592"/>
    </location>
</feature>
<dbReference type="Pfam" id="PF00498">
    <property type="entry name" value="FHA"/>
    <property type="match status" value="1"/>
</dbReference>
<feature type="compositionally biased region" description="Acidic residues" evidence="1">
    <location>
        <begin position="293"/>
        <end position="305"/>
    </location>
</feature>
<feature type="region of interest" description="Disordered" evidence="1">
    <location>
        <begin position="256"/>
        <end position="376"/>
    </location>
</feature>
<feature type="domain" description="FHA" evidence="2">
    <location>
        <begin position="50"/>
        <end position="114"/>
    </location>
</feature>
<protein>
    <submittedName>
        <fullName evidence="3">Fha domain</fullName>
    </submittedName>
</protein>
<feature type="region of interest" description="Disordered" evidence="1">
    <location>
        <begin position="183"/>
        <end position="222"/>
    </location>
</feature>
<dbReference type="EMBL" id="KE747843">
    <property type="protein sequence ID" value="RMZ73774.1"/>
    <property type="molecule type" value="Genomic_DNA"/>
</dbReference>
<feature type="compositionally biased region" description="Acidic residues" evidence="1">
    <location>
        <begin position="320"/>
        <end position="340"/>
    </location>
</feature>
<feature type="compositionally biased region" description="Polar residues" evidence="1">
    <location>
        <begin position="395"/>
        <end position="410"/>
    </location>
</feature>
<dbReference type="PROSITE" id="PS50006">
    <property type="entry name" value="FHA_DOMAIN"/>
    <property type="match status" value="1"/>
</dbReference>
<evidence type="ECO:0000259" key="2">
    <source>
        <dbReference type="PROSITE" id="PS50006"/>
    </source>
</evidence>
<dbReference type="AlphaFoldDB" id="A0A3M7MHG6"/>
<keyword evidence="4" id="KW-1185">Reference proteome</keyword>